<evidence type="ECO:0000313" key="2">
    <source>
        <dbReference type="Proteomes" id="UP001066276"/>
    </source>
</evidence>
<dbReference type="Proteomes" id="UP001066276">
    <property type="component" value="Chromosome 7"/>
</dbReference>
<gene>
    <name evidence="1" type="ORF">NDU88_011249</name>
</gene>
<name>A0AAV7Q2K3_PLEWA</name>
<protein>
    <submittedName>
        <fullName evidence="1">Uncharacterized protein</fullName>
    </submittedName>
</protein>
<keyword evidence="2" id="KW-1185">Reference proteome</keyword>
<proteinExistence type="predicted"/>
<reference evidence="1" key="1">
    <citation type="journal article" date="2022" name="bioRxiv">
        <title>Sequencing and chromosome-scale assembly of the giantPleurodeles waltlgenome.</title>
        <authorList>
            <person name="Brown T."/>
            <person name="Elewa A."/>
            <person name="Iarovenko S."/>
            <person name="Subramanian E."/>
            <person name="Araus A.J."/>
            <person name="Petzold A."/>
            <person name="Susuki M."/>
            <person name="Suzuki K.-i.T."/>
            <person name="Hayashi T."/>
            <person name="Toyoda A."/>
            <person name="Oliveira C."/>
            <person name="Osipova E."/>
            <person name="Leigh N.D."/>
            <person name="Simon A."/>
            <person name="Yun M.H."/>
        </authorList>
    </citation>
    <scope>NUCLEOTIDE SEQUENCE</scope>
    <source>
        <strain evidence="1">20211129_DDA</strain>
        <tissue evidence="1">Liver</tissue>
    </source>
</reference>
<organism evidence="1 2">
    <name type="scientific">Pleurodeles waltl</name>
    <name type="common">Iberian ribbed newt</name>
    <dbReference type="NCBI Taxonomy" id="8319"/>
    <lineage>
        <taxon>Eukaryota</taxon>
        <taxon>Metazoa</taxon>
        <taxon>Chordata</taxon>
        <taxon>Craniata</taxon>
        <taxon>Vertebrata</taxon>
        <taxon>Euteleostomi</taxon>
        <taxon>Amphibia</taxon>
        <taxon>Batrachia</taxon>
        <taxon>Caudata</taxon>
        <taxon>Salamandroidea</taxon>
        <taxon>Salamandridae</taxon>
        <taxon>Pleurodelinae</taxon>
        <taxon>Pleurodeles</taxon>
    </lineage>
</organism>
<accession>A0AAV7Q2K3</accession>
<sequence>MACLDVEIPLSVDVKTSEKIDFREPICVEEAIDVEEAEKEKDLFIIRIAPFSFYSAYSFVAFYSGLSSSNTIAAS</sequence>
<dbReference type="EMBL" id="JANPWB010000011">
    <property type="protein sequence ID" value="KAJ1132948.1"/>
    <property type="molecule type" value="Genomic_DNA"/>
</dbReference>
<dbReference type="AlphaFoldDB" id="A0AAV7Q2K3"/>
<evidence type="ECO:0000313" key="1">
    <source>
        <dbReference type="EMBL" id="KAJ1132948.1"/>
    </source>
</evidence>
<comment type="caution">
    <text evidence="1">The sequence shown here is derived from an EMBL/GenBank/DDBJ whole genome shotgun (WGS) entry which is preliminary data.</text>
</comment>